<evidence type="ECO:0000313" key="2">
    <source>
        <dbReference type="Proteomes" id="UP000182725"/>
    </source>
</evidence>
<evidence type="ECO:0000313" key="1">
    <source>
        <dbReference type="EMBL" id="SEE20063.1"/>
    </source>
</evidence>
<dbReference type="InterPro" id="IPR004195">
    <property type="entry name" value="Head_decoration_D"/>
</dbReference>
<proteinExistence type="predicted"/>
<dbReference type="Pfam" id="PF02924">
    <property type="entry name" value="HDPD"/>
    <property type="match status" value="1"/>
</dbReference>
<dbReference type="EMBL" id="FNTV01000001">
    <property type="protein sequence ID" value="SEE20063.1"/>
    <property type="molecule type" value="Genomic_DNA"/>
</dbReference>
<dbReference type="Proteomes" id="UP000182725">
    <property type="component" value="Unassembled WGS sequence"/>
</dbReference>
<dbReference type="AlphaFoldDB" id="A0A1H5GWF4"/>
<organism evidence="1 2">
    <name type="scientific">Arthrobacter alpinus</name>
    <dbReference type="NCBI Taxonomy" id="656366"/>
    <lineage>
        <taxon>Bacteria</taxon>
        <taxon>Bacillati</taxon>
        <taxon>Actinomycetota</taxon>
        <taxon>Actinomycetes</taxon>
        <taxon>Micrococcales</taxon>
        <taxon>Micrococcaceae</taxon>
        <taxon>Arthrobacter</taxon>
    </lineage>
</organism>
<sequence length="134" mass="13575">MTDITVSSTVSQVENRSWLLSQHGTEPGTTPSVTLDISKFAGLHPNGFIPSGIVLGLITATKLYAPYDSAALDGSGVAAGLLFSSLAVREGSVKVGGASVVHGFVNPAKLPLATGKGSLDAAAKTALKLIHFSA</sequence>
<reference evidence="1 2" key="1">
    <citation type="submission" date="2016-10" db="EMBL/GenBank/DDBJ databases">
        <authorList>
            <person name="de Groot N.N."/>
        </authorList>
    </citation>
    <scope>NUCLEOTIDE SEQUENCE [LARGE SCALE GENOMIC DNA]</scope>
    <source>
        <strain evidence="1 2">DSM 22274</strain>
    </source>
</reference>
<gene>
    <name evidence="1" type="ORF">SAMN04489740_0868</name>
</gene>
<accession>A0A1H5GWF4</accession>
<name>A0A1H5GWF4_9MICC</name>
<dbReference type="RefSeq" id="WP_074710731.1">
    <property type="nucleotide sequence ID" value="NZ_FNTV01000001.1"/>
</dbReference>
<protein>
    <submittedName>
        <fullName evidence="1">Bacteriophage lambda head decoration protein D</fullName>
    </submittedName>
</protein>